<feature type="domain" description="Malectin" evidence="10">
    <location>
        <begin position="461"/>
        <end position="536"/>
    </location>
</feature>
<dbReference type="PANTHER" id="PTHR13460:SF0">
    <property type="entry name" value="MALECTIN"/>
    <property type="match status" value="1"/>
</dbReference>
<keyword evidence="5" id="KW-0256">Endoplasmic reticulum</keyword>
<evidence type="ECO:0000256" key="2">
    <source>
        <dbReference type="ARBA" id="ARBA00009141"/>
    </source>
</evidence>
<organism evidence="11 12">
    <name type="scientific">Oopsacas minuta</name>
    <dbReference type="NCBI Taxonomy" id="111878"/>
    <lineage>
        <taxon>Eukaryota</taxon>
        <taxon>Metazoa</taxon>
        <taxon>Porifera</taxon>
        <taxon>Hexactinellida</taxon>
        <taxon>Hexasterophora</taxon>
        <taxon>Lyssacinosida</taxon>
        <taxon>Leucopsacidae</taxon>
        <taxon>Oopsacas</taxon>
    </lineage>
</organism>
<evidence type="ECO:0000256" key="1">
    <source>
        <dbReference type="ARBA" id="ARBA00004115"/>
    </source>
</evidence>
<sequence>MNVNIFKVFSPSRLLEHIVPHPTDSNWSLFLLFDFVHIIKSIRNNLLNQIDYDKTFTNPDFENIQVASSAVFEEIRKLYKSDQHSVAKLAPRLTSEAYWPSPLERKNVSLALRIFGESTAAALNVSYQSRYHTSINSQTVDFTAIICNVWKIFSINTPNKGILHQDEFSVPLTYNDTRFMFLQRVVDWAECWLVMPDKRGKLSPQIFTNFRHSCMHSVHCKPSDWKLWLFLGDVSLGDSGIFRARIKQANTPITLLIAGYSVHAYYKHSTKCQSCLLFPTENKEIEIEGPSDSEYRLIQIIDRGSLKWPSSDIIDVIITLWKVFSSIESQPSIFNNFITGPSRSILIELTTSLIEDEQAEVWRVMCDECDLNDIHGPKSRTSEQPYYNVGHGSCYSGQVSGYVQDLLTLDPTFVESDTEEDPGENCENNRLEKYDQCDERRIFEICTRDETWIRYSEPTRKEQNKVFDVRFNGHTVVIKDLDIFAKVGKATAHDEYVPFELKNSQLYIRDESFLFDGILSVEFVKGWLDNPKVNGIVLFKGTIDGQFL</sequence>
<evidence type="ECO:0000256" key="6">
    <source>
        <dbReference type="ARBA" id="ARBA00022989"/>
    </source>
</evidence>
<evidence type="ECO:0000313" key="12">
    <source>
        <dbReference type="Proteomes" id="UP001165289"/>
    </source>
</evidence>
<evidence type="ECO:0000256" key="4">
    <source>
        <dbReference type="ARBA" id="ARBA00022729"/>
    </source>
</evidence>
<dbReference type="Pfam" id="PF11721">
    <property type="entry name" value="Malectin"/>
    <property type="match status" value="1"/>
</dbReference>
<comment type="subcellular location">
    <subcellularLocation>
        <location evidence="1">Endoplasmic reticulum membrane</location>
        <topology evidence="1">Single-pass type I membrane protein</topology>
    </subcellularLocation>
</comment>
<dbReference type="InterPro" id="IPR021720">
    <property type="entry name" value="Malectin_dom"/>
</dbReference>
<dbReference type="EMBL" id="JAKMXF010000099">
    <property type="protein sequence ID" value="KAI6658203.1"/>
    <property type="molecule type" value="Genomic_DNA"/>
</dbReference>
<dbReference type="GO" id="GO:0030246">
    <property type="term" value="F:carbohydrate binding"/>
    <property type="evidence" value="ECO:0007669"/>
    <property type="project" value="InterPro"/>
</dbReference>
<comment type="caution">
    <text evidence="11">The sequence shown here is derived from an EMBL/GenBank/DDBJ whole genome shotgun (WGS) entry which is preliminary data.</text>
</comment>
<evidence type="ECO:0000256" key="8">
    <source>
        <dbReference type="ARBA" id="ARBA00023180"/>
    </source>
</evidence>
<dbReference type="AlphaFoldDB" id="A0AAV7KAD2"/>
<dbReference type="Gene3D" id="2.60.120.430">
    <property type="entry name" value="Galactose-binding lectin"/>
    <property type="match status" value="1"/>
</dbReference>
<name>A0AAV7KAD2_9METZ</name>
<reference evidence="11 12" key="1">
    <citation type="journal article" date="2023" name="BMC Biol.">
        <title>The compact genome of the sponge Oopsacas minuta (Hexactinellida) is lacking key metazoan core genes.</title>
        <authorList>
            <person name="Santini S."/>
            <person name="Schenkelaars Q."/>
            <person name="Jourda C."/>
            <person name="Duchesne M."/>
            <person name="Belahbib H."/>
            <person name="Rocher C."/>
            <person name="Selva M."/>
            <person name="Riesgo A."/>
            <person name="Vervoort M."/>
            <person name="Leys S.P."/>
            <person name="Kodjabachian L."/>
            <person name="Le Bivic A."/>
            <person name="Borchiellini C."/>
            <person name="Claverie J.M."/>
            <person name="Renard E."/>
        </authorList>
    </citation>
    <scope>NUCLEOTIDE SEQUENCE [LARGE SCALE GENOMIC DNA]</scope>
    <source>
        <strain evidence="11">SPO-2</strain>
    </source>
</reference>
<keyword evidence="6" id="KW-1133">Transmembrane helix</keyword>
<keyword evidence="3" id="KW-0812">Transmembrane</keyword>
<comment type="similarity">
    <text evidence="2">Belongs to the malectin family.</text>
</comment>
<keyword evidence="7" id="KW-0472">Membrane</keyword>
<accession>A0AAV7KAD2</accession>
<keyword evidence="8" id="KW-0325">Glycoprotein</keyword>
<dbReference type="PANTHER" id="PTHR13460">
    <property type="match status" value="1"/>
</dbReference>
<keyword evidence="12" id="KW-1185">Reference proteome</keyword>
<dbReference type="Proteomes" id="UP001165289">
    <property type="component" value="Unassembled WGS sequence"/>
</dbReference>
<evidence type="ECO:0000256" key="9">
    <source>
        <dbReference type="ARBA" id="ARBA00023277"/>
    </source>
</evidence>
<keyword evidence="4" id="KW-0732">Signal</keyword>
<evidence type="ECO:0000256" key="5">
    <source>
        <dbReference type="ARBA" id="ARBA00022824"/>
    </source>
</evidence>
<evidence type="ECO:0000259" key="10">
    <source>
        <dbReference type="Pfam" id="PF11721"/>
    </source>
</evidence>
<evidence type="ECO:0000313" key="11">
    <source>
        <dbReference type="EMBL" id="KAI6658203.1"/>
    </source>
</evidence>
<evidence type="ECO:0000256" key="3">
    <source>
        <dbReference type="ARBA" id="ARBA00022692"/>
    </source>
</evidence>
<protein>
    <submittedName>
        <fullName evidence="11">Transposable element P transposase</fullName>
    </submittedName>
</protein>
<gene>
    <name evidence="11" type="ORF">LOD99_15472</name>
</gene>
<evidence type="ECO:0000256" key="7">
    <source>
        <dbReference type="ARBA" id="ARBA00023136"/>
    </source>
</evidence>
<dbReference type="GO" id="GO:0005789">
    <property type="term" value="C:endoplasmic reticulum membrane"/>
    <property type="evidence" value="ECO:0007669"/>
    <property type="project" value="UniProtKB-SubCell"/>
</dbReference>
<dbReference type="InterPro" id="IPR039155">
    <property type="entry name" value="MLEC"/>
</dbReference>
<proteinExistence type="inferred from homology"/>
<keyword evidence="9" id="KW-0119">Carbohydrate metabolism</keyword>